<dbReference type="AlphaFoldDB" id="A0AAI9AFD3"/>
<dbReference type="Gene3D" id="3.40.50.300">
    <property type="entry name" value="P-loop containing nucleotide triphosphate hydrolases"/>
    <property type="match status" value="1"/>
</dbReference>
<dbReference type="Pfam" id="PF13476">
    <property type="entry name" value="AAA_23"/>
    <property type="match status" value="1"/>
</dbReference>
<protein>
    <submittedName>
        <fullName evidence="2">SMC domain protein</fullName>
    </submittedName>
</protein>
<gene>
    <name evidence="2" type="ORF">CMTB2_05897</name>
</gene>
<evidence type="ECO:0000259" key="1">
    <source>
        <dbReference type="Pfam" id="PF13476"/>
    </source>
</evidence>
<comment type="caution">
    <text evidence="2">The sequence shown here is derived from an EMBL/GenBank/DDBJ whole genome shotgun (WGS) entry which is preliminary data.</text>
</comment>
<dbReference type="GO" id="GO:0006302">
    <property type="term" value="P:double-strand break repair"/>
    <property type="evidence" value="ECO:0007669"/>
    <property type="project" value="InterPro"/>
</dbReference>
<dbReference type="InterPro" id="IPR038729">
    <property type="entry name" value="Rad50/SbcC_AAA"/>
</dbReference>
<dbReference type="SUPFAM" id="SSF52540">
    <property type="entry name" value="P-loop containing nucleoside triphosphate hydrolases"/>
    <property type="match status" value="1"/>
</dbReference>
<dbReference type="InterPro" id="IPR027417">
    <property type="entry name" value="P-loop_NTPase"/>
</dbReference>
<dbReference type="PANTHER" id="PTHR32114">
    <property type="entry name" value="ABC TRANSPORTER ABCH.3"/>
    <property type="match status" value="1"/>
</dbReference>
<feature type="domain" description="Rad50/SbcC-type AAA" evidence="1">
    <location>
        <begin position="5"/>
        <end position="97"/>
    </location>
</feature>
<accession>A0AAI9AFD3</accession>
<dbReference type="EMBL" id="ABCJ01000009">
    <property type="protein sequence ID" value="EDM23141.1"/>
    <property type="molecule type" value="Genomic_DNA"/>
</dbReference>
<evidence type="ECO:0000313" key="3">
    <source>
        <dbReference type="Proteomes" id="UP000003288"/>
    </source>
</evidence>
<name>A0AAI9AFD3_9BACT</name>
<proteinExistence type="predicted"/>
<dbReference type="Proteomes" id="UP000003288">
    <property type="component" value="Unassembled WGS sequence"/>
</dbReference>
<reference evidence="2 3" key="1">
    <citation type="journal article" date="2011" name="Stand. Genomic Sci.">
        <title>Draft genome sequence of Caminibacter mediatlanticus strain TB-2, an epsilonproteobacterium isolated from a deep-sea hydrothermal vent.</title>
        <authorList>
            <person name="Giovannelli D."/>
            <person name="Ferriera S."/>
            <person name="Johnson J."/>
            <person name="Kravitz S."/>
            <person name="Perez-Rodriguez I."/>
            <person name="Ricci J."/>
            <person name="O'Brien C."/>
            <person name="Voordeckers J.W."/>
            <person name="Bini E."/>
            <person name="Vetriani C."/>
        </authorList>
    </citation>
    <scope>NUCLEOTIDE SEQUENCE [LARGE SCALE GENOMIC DNA]</scope>
    <source>
        <strain evidence="2 3">TB-2</strain>
    </source>
</reference>
<dbReference type="PANTHER" id="PTHR32114:SF2">
    <property type="entry name" value="ABC TRANSPORTER ABCH.3"/>
    <property type="match status" value="1"/>
</dbReference>
<dbReference type="GO" id="GO:0016887">
    <property type="term" value="F:ATP hydrolysis activity"/>
    <property type="evidence" value="ECO:0007669"/>
    <property type="project" value="InterPro"/>
</dbReference>
<dbReference type="RefSeq" id="WP_007475303.1">
    <property type="nucleotide sequence ID" value="NZ_ABCJ01000009.1"/>
</dbReference>
<evidence type="ECO:0000313" key="2">
    <source>
        <dbReference type="EMBL" id="EDM23141.1"/>
    </source>
</evidence>
<sequence length="100" mass="11557">MRIKKLKLKNINSFKGEFEIDFEKFSGKLFLISGPTGSGKTTIIDSILASLYHKTPRLSNQVNMLLNKNSREGYIKLLFTHKNKECEIEVKFDKRGTKNF</sequence>
<organism evidence="2 3">
    <name type="scientific">Caminibacter mediatlanticus TB-2</name>
    <dbReference type="NCBI Taxonomy" id="391592"/>
    <lineage>
        <taxon>Bacteria</taxon>
        <taxon>Pseudomonadati</taxon>
        <taxon>Campylobacterota</taxon>
        <taxon>Epsilonproteobacteria</taxon>
        <taxon>Nautiliales</taxon>
        <taxon>Nautiliaceae</taxon>
        <taxon>Caminibacter</taxon>
    </lineage>
</organism>